<evidence type="ECO:0000313" key="2">
    <source>
        <dbReference type="EMBL" id="ROR66159.1"/>
    </source>
</evidence>
<protein>
    <recommendedName>
        <fullName evidence="1">Dual OB-containing domain-containing protein</fullName>
    </recommendedName>
</protein>
<proteinExistence type="predicted"/>
<name>A0A3N2ASZ5_9MICO</name>
<dbReference type="Pfam" id="PF22557">
    <property type="entry name" value="DuOB"/>
    <property type="match status" value="1"/>
</dbReference>
<keyword evidence="3" id="KW-1185">Reference proteome</keyword>
<feature type="domain" description="Dual OB-containing" evidence="1">
    <location>
        <begin position="2"/>
        <end position="46"/>
    </location>
</feature>
<reference evidence="2 3" key="1">
    <citation type="submission" date="2018-11" db="EMBL/GenBank/DDBJ databases">
        <title>Sequencing the genomes of 1000 actinobacteria strains.</title>
        <authorList>
            <person name="Klenk H.-P."/>
        </authorList>
    </citation>
    <scope>NUCLEOTIDE SEQUENCE [LARGE SCALE GENOMIC DNA]</scope>
    <source>
        <strain evidence="2 3">DSM 9580</strain>
    </source>
</reference>
<dbReference type="Proteomes" id="UP000275456">
    <property type="component" value="Unassembled WGS sequence"/>
</dbReference>
<organism evidence="2 3">
    <name type="scientific">Agrococcus jenensis</name>
    <dbReference type="NCBI Taxonomy" id="46353"/>
    <lineage>
        <taxon>Bacteria</taxon>
        <taxon>Bacillati</taxon>
        <taxon>Actinomycetota</taxon>
        <taxon>Actinomycetes</taxon>
        <taxon>Micrococcales</taxon>
        <taxon>Microbacteriaceae</taxon>
        <taxon>Agrococcus</taxon>
    </lineage>
</organism>
<evidence type="ECO:0000313" key="3">
    <source>
        <dbReference type="Proteomes" id="UP000275456"/>
    </source>
</evidence>
<dbReference type="InterPro" id="IPR054335">
    <property type="entry name" value="DuOB_dom"/>
</dbReference>
<accession>A0A3N2ASZ5</accession>
<dbReference type="AlphaFoldDB" id="A0A3N2ASZ5"/>
<comment type="caution">
    <text evidence="2">The sequence shown here is derived from an EMBL/GenBank/DDBJ whole genome shotgun (WGS) entry which is preliminary data.</text>
</comment>
<gene>
    <name evidence="2" type="ORF">EDD26_1536</name>
</gene>
<sequence>MMVTDPLVERAYVGLEQEDHFIGAAYLTVSLGEAYEGYAYKLVAAVILG</sequence>
<evidence type="ECO:0000259" key="1">
    <source>
        <dbReference type="Pfam" id="PF22557"/>
    </source>
</evidence>
<dbReference type="EMBL" id="RKHJ01000001">
    <property type="protein sequence ID" value="ROR66159.1"/>
    <property type="molecule type" value="Genomic_DNA"/>
</dbReference>